<protein>
    <submittedName>
        <fullName evidence="2">Hydantoinase B/oxoprolinase family protein</fullName>
    </submittedName>
</protein>
<feature type="non-terminal residue" evidence="2">
    <location>
        <position position="95"/>
    </location>
</feature>
<reference evidence="2" key="1">
    <citation type="submission" date="2023-10" db="EMBL/GenBank/DDBJ databases">
        <title>Screening of Alkalihalophilus pseudofirmusBZ-TG-HK211 and Its Alleviation of Salt Stress on Rapeseed Growth.</title>
        <authorList>
            <person name="Zhao B."/>
            <person name="Guo T."/>
        </authorList>
    </citation>
    <scope>NUCLEOTIDE SEQUENCE</scope>
    <source>
        <strain evidence="2">BZ-TG-HK211</strain>
    </source>
</reference>
<dbReference type="RefSeq" id="WP_323467914.1">
    <property type="nucleotide sequence ID" value="NZ_JAWJAY010000417.1"/>
</dbReference>
<dbReference type="InterPro" id="IPR003692">
    <property type="entry name" value="Hydantoinase_B"/>
</dbReference>
<dbReference type="EMBL" id="JAWJAY010000417">
    <property type="protein sequence ID" value="MDV2887746.1"/>
    <property type="molecule type" value="Genomic_DNA"/>
</dbReference>
<evidence type="ECO:0000313" key="3">
    <source>
        <dbReference type="Proteomes" id="UP001285636"/>
    </source>
</evidence>
<sequence>PINVTYNGLLATVFYSLKALIDPEIPSNAGIYRVFNIIVEPGLIINAQNPAPVGARIDTCMRVADVIFGAMAQVVPERAIAGCNSSCTTAVFSGS</sequence>
<feature type="non-terminal residue" evidence="2">
    <location>
        <position position="1"/>
    </location>
</feature>
<dbReference type="AlphaFoldDB" id="A0AAJ2U5D0"/>
<proteinExistence type="predicted"/>
<evidence type="ECO:0000313" key="2">
    <source>
        <dbReference type="EMBL" id="MDV2887746.1"/>
    </source>
</evidence>
<accession>A0AAJ2U5D0</accession>
<gene>
    <name evidence="2" type="ORF">RYX45_21495</name>
</gene>
<dbReference type="GO" id="GO:0003824">
    <property type="term" value="F:catalytic activity"/>
    <property type="evidence" value="ECO:0007669"/>
    <property type="project" value="InterPro"/>
</dbReference>
<dbReference type="Pfam" id="PF02538">
    <property type="entry name" value="Hydantoinase_B"/>
    <property type="match status" value="1"/>
</dbReference>
<name>A0AAJ2U5D0_ALKPS</name>
<organism evidence="2 3">
    <name type="scientific">Alkalihalophilus pseudofirmus</name>
    <name type="common">Bacillus pseudofirmus</name>
    <dbReference type="NCBI Taxonomy" id="79885"/>
    <lineage>
        <taxon>Bacteria</taxon>
        <taxon>Bacillati</taxon>
        <taxon>Bacillota</taxon>
        <taxon>Bacilli</taxon>
        <taxon>Bacillales</taxon>
        <taxon>Bacillaceae</taxon>
        <taxon>Alkalihalophilus</taxon>
    </lineage>
</organism>
<dbReference type="Proteomes" id="UP001285636">
    <property type="component" value="Unassembled WGS sequence"/>
</dbReference>
<comment type="caution">
    <text evidence="2">The sequence shown here is derived from an EMBL/GenBank/DDBJ whole genome shotgun (WGS) entry which is preliminary data.</text>
</comment>
<feature type="domain" description="Hydantoinase B/oxoprolinase" evidence="1">
    <location>
        <begin position="1"/>
        <end position="94"/>
    </location>
</feature>
<evidence type="ECO:0000259" key="1">
    <source>
        <dbReference type="Pfam" id="PF02538"/>
    </source>
</evidence>